<dbReference type="AlphaFoldDB" id="A0A4Q2U224"/>
<dbReference type="GO" id="GO:0043190">
    <property type="term" value="C:ATP-binding cassette (ABC) transporter complex"/>
    <property type="evidence" value="ECO:0007669"/>
    <property type="project" value="InterPro"/>
</dbReference>
<reference evidence="4 5" key="1">
    <citation type="submission" date="2018-12" db="EMBL/GenBank/DDBJ databases">
        <authorList>
            <person name="Grouzdev D.S."/>
            <person name="Krutkina M.S."/>
        </authorList>
    </citation>
    <scope>NUCLEOTIDE SEQUENCE [LARGE SCALE GENOMIC DNA]</scope>
    <source>
        <strain evidence="4 5">RmlP026</strain>
    </source>
</reference>
<evidence type="ECO:0000313" key="4">
    <source>
        <dbReference type="EMBL" id="RYC30539.1"/>
    </source>
</evidence>
<name>A0A4Q2U224_9HYPH</name>
<evidence type="ECO:0000259" key="3">
    <source>
        <dbReference type="Pfam" id="PF00496"/>
    </source>
</evidence>
<dbReference type="PIRSF" id="PIRSF002741">
    <property type="entry name" value="MppA"/>
    <property type="match status" value="1"/>
</dbReference>
<dbReference type="GO" id="GO:1904680">
    <property type="term" value="F:peptide transmembrane transporter activity"/>
    <property type="evidence" value="ECO:0007669"/>
    <property type="project" value="TreeGrafter"/>
</dbReference>
<dbReference type="OrthoDB" id="9803988at2"/>
<accession>A0A4Q2U224</accession>
<comment type="caution">
    <text evidence="4">The sequence shown here is derived from an EMBL/GenBank/DDBJ whole genome shotgun (WGS) entry which is preliminary data.</text>
</comment>
<dbReference type="PROSITE" id="PS51318">
    <property type="entry name" value="TAT"/>
    <property type="match status" value="1"/>
</dbReference>
<dbReference type="GO" id="GO:0015833">
    <property type="term" value="P:peptide transport"/>
    <property type="evidence" value="ECO:0007669"/>
    <property type="project" value="TreeGrafter"/>
</dbReference>
<dbReference type="Pfam" id="PF00496">
    <property type="entry name" value="SBP_bac_5"/>
    <property type="match status" value="1"/>
</dbReference>
<dbReference type="CDD" id="cd08513">
    <property type="entry name" value="PBP2_thermophilic_Hb8_like"/>
    <property type="match status" value="1"/>
</dbReference>
<dbReference type="InterPro" id="IPR039424">
    <property type="entry name" value="SBP_5"/>
</dbReference>
<proteinExistence type="inferred from homology"/>
<comment type="similarity">
    <text evidence="2">Belongs to the bacterial solute-binding protein 5 family.</text>
</comment>
<dbReference type="InterPro" id="IPR000914">
    <property type="entry name" value="SBP_5_dom"/>
</dbReference>
<dbReference type="PANTHER" id="PTHR30290">
    <property type="entry name" value="PERIPLASMIC BINDING COMPONENT OF ABC TRANSPORTER"/>
    <property type="match status" value="1"/>
</dbReference>
<dbReference type="RefSeq" id="WP_129228389.1">
    <property type="nucleotide sequence ID" value="NZ_QYBB01000024.1"/>
</dbReference>
<reference evidence="4 5" key="2">
    <citation type="submission" date="2019-02" db="EMBL/GenBank/DDBJ databases">
        <title>'Lichenibacterium ramalinii' gen. nov. sp. nov., 'Lichenibacterium minor' gen. nov. sp. nov.</title>
        <authorList>
            <person name="Pankratov T."/>
        </authorList>
    </citation>
    <scope>NUCLEOTIDE SEQUENCE [LARGE SCALE GENOMIC DNA]</scope>
    <source>
        <strain evidence="4 5">RmlP026</strain>
    </source>
</reference>
<dbReference type="PANTHER" id="PTHR30290:SF65">
    <property type="entry name" value="MONOACYL PHOSPHATIDYLINOSITOL TETRAMANNOSIDE-BINDING PROTEIN LPQW-RELATED"/>
    <property type="match status" value="1"/>
</dbReference>
<organism evidence="4 5">
    <name type="scientific">Lichenibacterium minor</name>
    <dbReference type="NCBI Taxonomy" id="2316528"/>
    <lineage>
        <taxon>Bacteria</taxon>
        <taxon>Pseudomonadati</taxon>
        <taxon>Pseudomonadota</taxon>
        <taxon>Alphaproteobacteria</taxon>
        <taxon>Hyphomicrobiales</taxon>
        <taxon>Lichenihabitantaceae</taxon>
        <taxon>Lichenibacterium</taxon>
    </lineage>
</organism>
<dbReference type="Gene3D" id="3.40.190.10">
    <property type="entry name" value="Periplasmic binding protein-like II"/>
    <property type="match status" value="1"/>
</dbReference>
<feature type="domain" description="Solute-binding protein family 5" evidence="3">
    <location>
        <begin position="109"/>
        <end position="508"/>
    </location>
</feature>
<dbReference type="InterPro" id="IPR006311">
    <property type="entry name" value="TAT_signal"/>
</dbReference>
<dbReference type="InterPro" id="IPR030678">
    <property type="entry name" value="Peptide/Ni-bd"/>
</dbReference>
<keyword evidence="5" id="KW-1185">Reference proteome</keyword>
<dbReference type="GO" id="GO:0030288">
    <property type="term" value="C:outer membrane-bounded periplasmic space"/>
    <property type="evidence" value="ECO:0007669"/>
    <property type="project" value="UniProtKB-ARBA"/>
</dbReference>
<evidence type="ECO:0000256" key="2">
    <source>
        <dbReference type="ARBA" id="ARBA00005695"/>
    </source>
</evidence>
<evidence type="ECO:0000256" key="1">
    <source>
        <dbReference type="ARBA" id="ARBA00004418"/>
    </source>
</evidence>
<sequence length="597" mass="65096">MNEQDLRGLVSEVRGGRLSRRSFVQRMAALGLTAPMAAAMLTHGGAALAATSADAAYKPAKAGGGGPLKLLFWQGPTLLNGHFSTGTKDVEGSRIFYEPLAGWDSDGNLVPVLATEIPSVDNGQLAADGRSVTWKLKPGVKWHDGKPFTADDLVFTWEFAKDPAAACVTVATYSDIKVTKLDDLSVRVDFAGPTPFWADAFVGRNGMILPKHVYGDYMGAKSREAPANLMPIGTGPYRCVEFRPADTVRGERFVDYHKPNRPYFDSIELKGGGDAVSAARAVLQTGDYDFGWNLQVEDEVLKRLEDGGKGRIDTVFGNYCEFLYLNATDPNKEVDGEKSSLKTQHPAFSDPAVLKAMNLLVDRKSISDFIYGRTGKPASNVVNGPARYTSPNTHYAFDIAAANKLLDDAGWAKGSDGIRAKNGYRMHFLFQTSINGPRQKTQAIIKQAASKAGIEIELKSVPASVFFAGDPGNTDTDSHFYADMEEYANQATTPDAADWMTQYVSTQASQKSNKWSGQNNSRYHSAEFDDLFNKAKVELDPVKRAAMFIKMNDLVVSANVLPIIQRGSVAGVGNKLHAVRSGWDNDMWAVSDWWKDA</sequence>
<dbReference type="Gene3D" id="3.10.105.10">
    <property type="entry name" value="Dipeptide-binding Protein, Domain 3"/>
    <property type="match status" value="1"/>
</dbReference>
<dbReference type="FunFam" id="3.40.190.10:FF:000251">
    <property type="entry name" value="Peptide ABC transporter substrate-binding protein"/>
    <property type="match status" value="1"/>
</dbReference>
<gene>
    <name evidence="4" type="ORF">D3273_18575</name>
</gene>
<dbReference type="EMBL" id="QYBB01000024">
    <property type="protein sequence ID" value="RYC30539.1"/>
    <property type="molecule type" value="Genomic_DNA"/>
</dbReference>
<protein>
    <submittedName>
        <fullName evidence="4">Peptide ABC transporter substrate-binding protein</fullName>
    </submittedName>
</protein>
<dbReference type="SUPFAM" id="SSF53850">
    <property type="entry name" value="Periplasmic binding protein-like II"/>
    <property type="match status" value="1"/>
</dbReference>
<dbReference type="Proteomes" id="UP000290759">
    <property type="component" value="Unassembled WGS sequence"/>
</dbReference>
<evidence type="ECO:0000313" key="5">
    <source>
        <dbReference type="Proteomes" id="UP000290759"/>
    </source>
</evidence>
<comment type="subcellular location">
    <subcellularLocation>
        <location evidence="1">Periplasm</location>
    </subcellularLocation>
</comment>